<gene>
    <name evidence="8" type="ORF">T310_7519</name>
</gene>
<comment type="caution">
    <text evidence="8">The sequence shown here is derived from an EMBL/GenBank/DDBJ whole genome shotgun (WGS) entry which is preliminary data.</text>
</comment>
<dbReference type="InterPro" id="IPR037217">
    <property type="entry name" value="Trp/Indoleamine_2_3_dOase-like"/>
</dbReference>
<accession>A0A0F4YK66</accession>
<keyword evidence="5" id="KW-0560">Oxidoreductase</keyword>
<dbReference type="STRING" id="1408163.A0A0F4YK66"/>
<evidence type="ECO:0000256" key="4">
    <source>
        <dbReference type="PIRSR" id="PIRSR600898-1"/>
    </source>
</evidence>
<dbReference type="OrthoDB" id="10262710at2759"/>
<dbReference type="GO" id="GO:0033754">
    <property type="term" value="F:indoleamine 2,3-dioxygenase activity"/>
    <property type="evidence" value="ECO:0007669"/>
    <property type="project" value="UniProtKB-EC"/>
</dbReference>
<dbReference type="FunFam" id="1.20.58.480:FF:000005">
    <property type="entry name" value="Indoleamine 2,3-dioxygenase family protein"/>
    <property type="match status" value="1"/>
</dbReference>
<dbReference type="InterPro" id="IPR000898">
    <property type="entry name" value="Indolamine_dOase"/>
</dbReference>
<evidence type="ECO:0000256" key="6">
    <source>
        <dbReference type="SAM" id="Coils"/>
    </source>
</evidence>
<keyword evidence="3 4" id="KW-0408">Iron</keyword>
<keyword evidence="6" id="KW-0175">Coiled coil</keyword>
<organism evidence="8 9">
    <name type="scientific">Rasamsonia emersonii (strain ATCC 16479 / CBS 393.64 / IMI 116815)</name>
    <dbReference type="NCBI Taxonomy" id="1408163"/>
    <lineage>
        <taxon>Eukaryota</taxon>
        <taxon>Fungi</taxon>
        <taxon>Dikarya</taxon>
        <taxon>Ascomycota</taxon>
        <taxon>Pezizomycotina</taxon>
        <taxon>Eurotiomycetes</taxon>
        <taxon>Eurotiomycetidae</taxon>
        <taxon>Eurotiales</taxon>
        <taxon>Trichocomaceae</taxon>
        <taxon>Rasamsonia</taxon>
    </lineage>
</organism>
<evidence type="ECO:0000256" key="5">
    <source>
        <dbReference type="RuleBase" id="RU369119"/>
    </source>
</evidence>
<evidence type="ECO:0000256" key="7">
    <source>
        <dbReference type="SAM" id="MobiDB-lite"/>
    </source>
</evidence>
<evidence type="ECO:0000256" key="2">
    <source>
        <dbReference type="ARBA" id="ARBA00022723"/>
    </source>
</evidence>
<dbReference type="GO" id="GO:0046872">
    <property type="term" value="F:metal ion binding"/>
    <property type="evidence" value="ECO:0007669"/>
    <property type="project" value="UniProtKB-UniRule"/>
</dbReference>
<dbReference type="GO" id="GO:0020037">
    <property type="term" value="F:heme binding"/>
    <property type="evidence" value="ECO:0007669"/>
    <property type="project" value="UniProtKB-UniRule"/>
</dbReference>
<dbReference type="Proteomes" id="UP000053958">
    <property type="component" value="Unassembled WGS sequence"/>
</dbReference>
<keyword evidence="9" id="KW-1185">Reference proteome</keyword>
<evidence type="ECO:0000256" key="1">
    <source>
        <dbReference type="ARBA" id="ARBA00007119"/>
    </source>
</evidence>
<protein>
    <recommendedName>
        <fullName evidence="5">Indoleamine 2,3-dioxygenase</fullName>
        <ecNumber evidence="5">1.13.11.52</ecNumber>
    </recommendedName>
</protein>
<keyword evidence="4 5" id="KW-0349">Heme</keyword>
<dbReference type="GeneID" id="25319791"/>
<dbReference type="EMBL" id="LASV01000446">
    <property type="protein sequence ID" value="KKA18525.1"/>
    <property type="molecule type" value="Genomic_DNA"/>
</dbReference>
<evidence type="ECO:0000313" key="9">
    <source>
        <dbReference type="Proteomes" id="UP000053958"/>
    </source>
</evidence>
<keyword evidence="2 4" id="KW-0479">Metal-binding</keyword>
<dbReference type="PANTHER" id="PTHR28657">
    <property type="entry name" value="INDOLEAMINE 2,3-DIOXYGENASE"/>
    <property type="match status" value="1"/>
</dbReference>
<feature type="coiled-coil region" evidence="6">
    <location>
        <begin position="475"/>
        <end position="506"/>
    </location>
</feature>
<feature type="binding site" description="proximal binding residue" evidence="4">
    <location>
        <position position="397"/>
    </location>
    <ligand>
        <name>heme b</name>
        <dbReference type="ChEBI" id="CHEBI:60344"/>
    </ligand>
    <ligandPart>
        <name>Fe</name>
        <dbReference type="ChEBI" id="CHEBI:18248"/>
    </ligandPart>
</feature>
<evidence type="ECO:0000256" key="3">
    <source>
        <dbReference type="ARBA" id="ARBA00023004"/>
    </source>
</evidence>
<feature type="region of interest" description="Disordered" evidence="7">
    <location>
        <begin position="1"/>
        <end position="27"/>
    </location>
</feature>
<dbReference type="Gene3D" id="1.20.58.480">
    <property type="match status" value="1"/>
</dbReference>
<dbReference type="AlphaFoldDB" id="A0A0F4YK66"/>
<keyword evidence="5 8" id="KW-0223">Dioxygenase</keyword>
<proteinExistence type="inferred from homology"/>
<comment type="catalytic activity">
    <reaction evidence="5">
        <text>L-tryptophan + O2 = N-formyl-L-kynurenine</text>
        <dbReference type="Rhea" id="RHEA:24536"/>
        <dbReference type="ChEBI" id="CHEBI:15379"/>
        <dbReference type="ChEBI" id="CHEBI:57912"/>
        <dbReference type="ChEBI" id="CHEBI:58629"/>
    </reaction>
</comment>
<dbReference type="PANTHER" id="PTHR28657:SF3">
    <property type="entry name" value="INDOLEAMINE 2,3-DIOXYGENASE"/>
    <property type="match status" value="1"/>
</dbReference>
<dbReference type="GO" id="GO:0019441">
    <property type="term" value="P:L-tryptophan catabolic process to kynurenine"/>
    <property type="evidence" value="ECO:0007669"/>
    <property type="project" value="UniProtKB-UniRule"/>
</dbReference>
<comment type="function">
    <text evidence="5">Produces N-formyl-kynurenine through the oxidation of tryptophan.</text>
</comment>
<sequence>MAVAETVPPSTVKHFPHINDDPSTLPPSLDPFTITTSTGFLPYRLAPATLPEAFKPLQSLMDRLPVVRDDGSPGLLATYQLGPTVHAELPDLTEEVDKLVTKDGKPDLFTITTVFRDYSFLASAYLLEPCWENWCKNPQGGYGLGRDFLPKAIAGPMYRCAQILDLPPFLSYAASYCLFNYTLDKPSEGYHYNNLRLVRAFERGLDPKSSEAGFILTHVDMVKETAPLITGAVKVLDAIEQGGQRSAVNDGFREILKAMEKIEACMEEMWKNSKPSDYLSFRVFIFGITSQSMFPNGVVYEGINDNKPLYFRGESGANDSIIPLLDHLLQIPMPDTPLTKILYEFRAYRPRPHREFLAYVADRAEKRGVRDFAIQDPETAILYLKTLDHVRSFRWRHWLFAREYIIRRTPHPTATGGSPIVTWLPNQLSAVMDLMISTYDTYLKDKDDNITDDGEHRQNGNANGNARSNDDAAFIAAYRKQLASMMEEVRDQREKLAREVERWCKERASLLLWMYDVPKLGPLTPRVHPPRTRSLMLRKLPTYLAFGGQGVLLDQ</sequence>
<dbReference type="Pfam" id="PF01231">
    <property type="entry name" value="IDO"/>
    <property type="match status" value="1"/>
</dbReference>
<dbReference type="RefSeq" id="XP_013325137.1">
    <property type="nucleotide sequence ID" value="XM_013469683.1"/>
</dbReference>
<reference evidence="8 9" key="1">
    <citation type="submission" date="2015-04" db="EMBL/GenBank/DDBJ databases">
        <authorList>
            <person name="Heijne W.H."/>
            <person name="Fedorova N.D."/>
            <person name="Nierman W.C."/>
            <person name="Vollebregt A.W."/>
            <person name="Zhao Z."/>
            <person name="Wu L."/>
            <person name="Kumar M."/>
            <person name="Stam H."/>
            <person name="van den Berg M.A."/>
            <person name="Pel H.J."/>
        </authorList>
    </citation>
    <scope>NUCLEOTIDE SEQUENCE [LARGE SCALE GENOMIC DNA]</scope>
    <source>
        <strain evidence="8 9">CBS 393.64</strain>
    </source>
</reference>
<name>A0A0F4YK66_RASE3</name>
<dbReference type="EC" id="1.13.11.52" evidence="5"/>
<dbReference type="SUPFAM" id="SSF140959">
    <property type="entry name" value="Indolic compounds 2,3-dioxygenase-like"/>
    <property type="match status" value="1"/>
</dbReference>
<evidence type="ECO:0000313" key="8">
    <source>
        <dbReference type="EMBL" id="KKA18525.1"/>
    </source>
</evidence>
<comment type="similarity">
    <text evidence="1 5">Belongs to the indoleamine 2,3-dioxygenase family.</text>
</comment>